<dbReference type="PANTHER" id="PTHR36925">
    <property type="entry name" value="COBALT-PRECORRIN-6A REDUCTASE"/>
    <property type="match status" value="1"/>
</dbReference>
<accession>A0ABV1HJG5</accession>
<evidence type="ECO:0000256" key="3">
    <source>
        <dbReference type="ARBA" id="ARBA00023002"/>
    </source>
</evidence>
<feature type="domain" description="Tetrapyrrole methylase" evidence="4">
    <location>
        <begin position="307"/>
        <end position="501"/>
    </location>
</feature>
<dbReference type="InterPro" id="IPR035996">
    <property type="entry name" value="4pyrrol_Methylase_sf"/>
</dbReference>
<organism evidence="5 6">
    <name type="scientific">Ventrimonas faecis</name>
    <dbReference type="NCBI Taxonomy" id="3133170"/>
    <lineage>
        <taxon>Bacteria</taxon>
        <taxon>Bacillati</taxon>
        <taxon>Bacillota</taxon>
        <taxon>Clostridia</taxon>
        <taxon>Lachnospirales</taxon>
        <taxon>Lachnospiraceae</taxon>
        <taxon>Ventrimonas</taxon>
    </lineage>
</organism>
<keyword evidence="6" id="KW-1185">Reference proteome</keyword>
<reference evidence="5 6" key="1">
    <citation type="submission" date="2024-03" db="EMBL/GenBank/DDBJ databases">
        <title>Human intestinal bacterial collection.</title>
        <authorList>
            <person name="Pauvert C."/>
            <person name="Hitch T.C.A."/>
            <person name="Clavel T."/>
        </authorList>
    </citation>
    <scope>NUCLEOTIDE SEQUENCE [LARGE SCALE GENOMIC DNA]</scope>
    <source>
        <strain evidence="5 6">CLA-AP-H27</strain>
    </source>
</reference>
<evidence type="ECO:0000256" key="1">
    <source>
        <dbReference type="ARBA" id="ARBA00004953"/>
    </source>
</evidence>
<gene>
    <name evidence="5" type="primary">cobK</name>
    <name evidence="5" type="ORF">WMO41_01975</name>
</gene>
<dbReference type="EC" id="1.3.1.54" evidence="5"/>
<dbReference type="GO" id="GO:0016994">
    <property type="term" value="F:precorrin-6A reductase activity"/>
    <property type="evidence" value="ECO:0007669"/>
    <property type="project" value="UniProtKB-EC"/>
</dbReference>
<evidence type="ECO:0000313" key="6">
    <source>
        <dbReference type="Proteomes" id="UP001437460"/>
    </source>
</evidence>
<dbReference type="EMBL" id="JBBMFJ010000002">
    <property type="protein sequence ID" value="MEQ2561962.1"/>
    <property type="molecule type" value="Genomic_DNA"/>
</dbReference>
<dbReference type="InterPro" id="IPR003723">
    <property type="entry name" value="Precorrin-6x_reduct"/>
</dbReference>
<dbReference type="NCBIfam" id="TIGR02467">
    <property type="entry name" value="CbiE"/>
    <property type="match status" value="1"/>
</dbReference>
<dbReference type="InterPro" id="IPR000878">
    <property type="entry name" value="4pyrrol_Mease"/>
</dbReference>
<dbReference type="CDD" id="cd11644">
    <property type="entry name" value="Precorrin-6Y-MT"/>
    <property type="match status" value="1"/>
</dbReference>
<dbReference type="Pfam" id="PF02571">
    <property type="entry name" value="CbiJ"/>
    <property type="match status" value="1"/>
</dbReference>
<comment type="pathway">
    <text evidence="1">Cofactor biosynthesis; adenosylcobalamin biosynthesis.</text>
</comment>
<evidence type="ECO:0000259" key="4">
    <source>
        <dbReference type="Pfam" id="PF00590"/>
    </source>
</evidence>
<comment type="caution">
    <text evidence="5">The sequence shown here is derived from an EMBL/GenBank/DDBJ whole genome shotgun (WGS) entry which is preliminary data.</text>
</comment>
<evidence type="ECO:0000313" key="5">
    <source>
        <dbReference type="EMBL" id="MEQ2561962.1"/>
    </source>
</evidence>
<evidence type="ECO:0000256" key="2">
    <source>
        <dbReference type="ARBA" id="ARBA00022573"/>
    </source>
</evidence>
<sequence length="523" mass="57659">MQRQASVVIFGGTSEGRELAEYAESHRIPVLVSVVSGYGESLLRESDMVRVHTGALDETAMRQFLQETAPKLVLDATHPYARVVTEQVAALCRELDVPYQRVLRGSEQTASAETGKAALKTAPVFVVDSLHDAVECLKQDSRSVLLTTGSKELEAFAADPAMRERIYARVLPDSQVLKKCEDLDIHGAHVIAMQGPFSTELNCALLRTAQAGWLVTKEAGKRGGFVEKMEAARQCGVSVVVIRRPVQEEGISLEEAKERMDAYRVKSPDASKTLDLLRNLVQNAKDSELGEKQKDDFEQTTQSVRTLSMIGMGMGGGKQLTLEALEVLKHSDIVFGASRMLNDLAPWIREKHQKAYYQPEKILDWLEEHSTCQHAVIVCSGDTGFYSGSGSMMRELKSRFGTAEAIPYEVKVYPGISSVSALAARFGISWDDACLASAHGRDCDVAALLKEQEKVFLLLDGSRNLKQICRNLKESGMGDTMVYAGVRMGYKDERKICGTAKAMTDIEADSLTAVFLERNKHER</sequence>
<dbReference type="RefSeq" id="WP_349228391.1">
    <property type="nucleotide sequence ID" value="NZ_JBBMFJ010000002.1"/>
</dbReference>
<proteinExistence type="predicted"/>
<dbReference type="Pfam" id="PF00590">
    <property type="entry name" value="TP_methylase"/>
    <property type="match status" value="1"/>
</dbReference>
<name>A0ABV1HJG5_9FIRM</name>
<dbReference type="Gene3D" id="3.40.1010.10">
    <property type="entry name" value="Cobalt-precorrin-4 Transmethylase, Domain 1"/>
    <property type="match status" value="1"/>
</dbReference>
<keyword evidence="2" id="KW-0169">Cobalamin biosynthesis</keyword>
<keyword evidence="3 5" id="KW-0560">Oxidoreductase</keyword>
<protein>
    <submittedName>
        <fullName evidence="5">Precorrin-6A reductase</fullName>
        <ecNumber evidence="5">1.3.1.54</ecNumber>
    </submittedName>
</protein>
<dbReference type="PANTHER" id="PTHR36925:SF1">
    <property type="entry name" value="COBALT-PRECORRIN-6A REDUCTASE"/>
    <property type="match status" value="1"/>
</dbReference>
<dbReference type="InterPro" id="IPR014777">
    <property type="entry name" value="4pyrrole_Mease_sub1"/>
</dbReference>
<dbReference type="PROSITE" id="PS51014">
    <property type="entry name" value="COBK_CBIJ"/>
    <property type="match status" value="1"/>
</dbReference>
<dbReference type="Proteomes" id="UP001437460">
    <property type="component" value="Unassembled WGS sequence"/>
</dbReference>
<dbReference type="InterPro" id="IPR012818">
    <property type="entry name" value="CbiE"/>
</dbReference>
<dbReference type="SUPFAM" id="SSF53790">
    <property type="entry name" value="Tetrapyrrole methylase"/>
    <property type="match status" value="1"/>
</dbReference>
<dbReference type="NCBIfam" id="TIGR00715">
    <property type="entry name" value="precor6x_red"/>
    <property type="match status" value="1"/>
</dbReference>